<keyword evidence="3" id="KW-1133">Transmembrane helix</keyword>
<keyword evidence="5" id="KW-0808">Transferase</keyword>
<keyword evidence="5" id="KW-0723">Serine/threonine-protein kinase</keyword>
<feature type="coiled-coil region" evidence="2">
    <location>
        <begin position="204"/>
        <end position="277"/>
    </location>
</feature>
<dbReference type="EMBL" id="AAWS01000005">
    <property type="protein sequence ID" value="EAY30773.1"/>
    <property type="molecule type" value="Genomic_DNA"/>
</dbReference>
<dbReference type="GO" id="GO:0016791">
    <property type="term" value="F:phosphatase activity"/>
    <property type="evidence" value="ECO:0007669"/>
    <property type="project" value="TreeGrafter"/>
</dbReference>
<dbReference type="Proteomes" id="UP000004095">
    <property type="component" value="Unassembled WGS sequence"/>
</dbReference>
<dbReference type="PANTHER" id="PTHR43156:SF9">
    <property type="entry name" value="HAMP DOMAIN-CONTAINING PROTEIN"/>
    <property type="match status" value="1"/>
</dbReference>
<evidence type="ECO:0000313" key="6">
    <source>
        <dbReference type="Proteomes" id="UP000004095"/>
    </source>
</evidence>
<dbReference type="eggNOG" id="COG2208">
    <property type="taxonomic scope" value="Bacteria"/>
</dbReference>
<proteinExistence type="predicted"/>
<dbReference type="InterPro" id="IPR001932">
    <property type="entry name" value="PPM-type_phosphatase-like_dom"/>
</dbReference>
<feature type="transmembrane region" description="Helical" evidence="3">
    <location>
        <begin position="24"/>
        <end position="47"/>
    </location>
</feature>
<dbReference type="InterPro" id="IPR036457">
    <property type="entry name" value="PPM-type-like_dom_sf"/>
</dbReference>
<dbReference type="Gene3D" id="3.60.40.10">
    <property type="entry name" value="PPM-type phosphatase domain"/>
    <property type="match status" value="1"/>
</dbReference>
<protein>
    <submittedName>
        <fullName evidence="5">Serine/threonine protein kinases</fullName>
    </submittedName>
</protein>
<keyword evidence="6" id="KW-1185">Reference proteome</keyword>
<keyword evidence="3" id="KW-0472">Membrane</keyword>
<evidence type="ECO:0000256" key="3">
    <source>
        <dbReference type="SAM" id="Phobius"/>
    </source>
</evidence>
<dbReference type="AlphaFoldDB" id="A1ZFJ9"/>
<reference evidence="5 6" key="1">
    <citation type="submission" date="2007-01" db="EMBL/GenBank/DDBJ databases">
        <authorList>
            <person name="Haygood M."/>
            <person name="Podell S."/>
            <person name="Anderson C."/>
            <person name="Hopkinson B."/>
            <person name="Roe K."/>
            <person name="Barbeau K."/>
            <person name="Gaasterland T."/>
            <person name="Ferriera S."/>
            <person name="Johnson J."/>
            <person name="Kravitz S."/>
            <person name="Beeson K."/>
            <person name="Sutton G."/>
            <person name="Rogers Y.-H."/>
            <person name="Friedman R."/>
            <person name="Frazier M."/>
            <person name="Venter J.C."/>
        </authorList>
    </citation>
    <scope>NUCLEOTIDE SEQUENCE [LARGE SCALE GENOMIC DNA]</scope>
    <source>
        <strain evidence="5 6">ATCC 23134</strain>
    </source>
</reference>
<dbReference type="OrthoDB" id="1119265at2"/>
<comment type="caution">
    <text evidence="5">The sequence shown here is derived from an EMBL/GenBank/DDBJ whole genome shotgun (WGS) entry which is preliminary data.</text>
</comment>
<accession>A1ZFJ9</accession>
<feature type="transmembrane region" description="Helical" evidence="3">
    <location>
        <begin position="163"/>
        <end position="184"/>
    </location>
</feature>
<dbReference type="InterPro" id="IPR052016">
    <property type="entry name" value="Bact_Sigma-Reg"/>
</dbReference>
<feature type="transmembrane region" description="Helical" evidence="3">
    <location>
        <begin position="127"/>
        <end position="143"/>
    </location>
</feature>
<gene>
    <name evidence="5" type="ORF">M23134_01097</name>
</gene>
<dbReference type="PANTHER" id="PTHR43156">
    <property type="entry name" value="STAGE II SPORULATION PROTEIN E-RELATED"/>
    <property type="match status" value="1"/>
</dbReference>
<keyword evidence="5" id="KW-0418">Kinase</keyword>
<feature type="domain" description="PPM-type phosphatase" evidence="4">
    <location>
        <begin position="342"/>
        <end position="542"/>
    </location>
</feature>
<evidence type="ECO:0000259" key="4">
    <source>
        <dbReference type="Pfam" id="PF07228"/>
    </source>
</evidence>
<evidence type="ECO:0000256" key="2">
    <source>
        <dbReference type="SAM" id="Coils"/>
    </source>
</evidence>
<dbReference type="RefSeq" id="WP_002694475.1">
    <property type="nucleotide sequence ID" value="NZ_AAWS01000005.1"/>
</dbReference>
<sequence>MFKLRKKIHSEDFLAKYPASFKSAYAIFVVVMSVGSLVWGVFCIILGLHKISILPFGYLAFSLLGLIVFFSGKGFAFIRFFQVLFSLTFPYALQWLLGGYTASGMVSLWSFLTLIVLITFYEARYNILWLPLFITCMVVGIGLDHYYPQPVPSMLNKPHIHKMLLIANASLVGSMLFFIGRHFISLNRQHKKINETLEYQKGELLQKHEEILAYNEEINQQNEEILAINDELGRQKEEMAAKNKEIALKNEAMTTINEALEQQRSELRKKTNNVRSSINYAKRIQRAILPRLSWIQEHFPESFVFFKPRDIVSGDFYWFSVVRLEENLEITTSFRPPPLPEKIIISAIDCTGHGVPGAFMSMVGNQLLHEIVNTNQIISPEEILRELHLKIRFSLNQEENENNDGMDMSLCVIDKQARTLEFAGAKNPLIYIQGDKLIEVKGDKMPIGGKKRSRDNKPKARTYTKHVVKLNEPTWFYIFTDGFQDQFGGKHDRKFMKKRFKELLLKIKDRPPNVQKNMLSQTIGGWMDGRHQIDDMLIMGFKIDDHILPRQAT</sequence>
<keyword evidence="2" id="KW-0175">Coiled coil</keyword>
<dbReference type="eggNOG" id="COG2114">
    <property type="taxonomic scope" value="Bacteria"/>
</dbReference>
<name>A1ZFJ9_MICM2</name>
<organism evidence="5 6">
    <name type="scientific">Microscilla marina ATCC 23134</name>
    <dbReference type="NCBI Taxonomy" id="313606"/>
    <lineage>
        <taxon>Bacteria</taxon>
        <taxon>Pseudomonadati</taxon>
        <taxon>Bacteroidota</taxon>
        <taxon>Cytophagia</taxon>
        <taxon>Cytophagales</taxon>
        <taxon>Microscillaceae</taxon>
        <taxon>Microscilla</taxon>
    </lineage>
</organism>
<dbReference type="Pfam" id="PF07228">
    <property type="entry name" value="SpoIIE"/>
    <property type="match status" value="1"/>
</dbReference>
<evidence type="ECO:0000256" key="1">
    <source>
        <dbReference type="ARBA" id="ARBA00022801"/>
    </source>
</evidence>
<feature type="transmembrane region" description="Helical" evidence="3">
    <location>
        <begin position="102"/>
        <end position="120"/>
    </location>
</feature>
<keyword evidence="1" id="KW-0378">Hydrolase</keyword>
<feature type="transmembrane region" description="Helical" evidence="3">
    <location>
        <begin position="53"/>
        <end position="70"/>
    </location>
</feature>
<dbReference type="GO" id="GO:0004674">
    <property type="term" value="F:protein serine/threonine kinase activity"/>
    <property type="evidence" value="ECO:0007669"/>
    <property type="project" value="UniProtKB-KW"/>
</dbReference>
<keyword evidence="3" id="KW-0812">Transmembrane</keyword>
<evidence type="ECO:0000313" key="5">
    <source>
        <dbReference type="EMBL" id="EAY30773.1"/>
    </source>
</evidence>